<reference evidence="1" key="1">
    <citation type="journal article" date="2014" name="Int. J. Syst. Evol. Microbiol.">
        <title>Complete genome sequence of Corynebacterium casei LMG S-19264T (=DSM 44701T), isolated from a smear-ripened cheese.</title>
        <authorList>
            <consortium name="US DOE Joint Genome Institute (JGI-PGF)"/>
            <person name="Walter F."/>
            <person name="Albersmeier A."/>
            <person name="Kalinowski J."/>
            <person name="Ruckert C."/>
        </authorList>
    </citation>
    <scope>NUCLEOTIDE SEQUENCE</scope>
    <source>
        <strain evidence="1">KCTC 22164</strain>
    </source>
</reference>
<dbReference type="EMBL" id="BMXP01000004">
    <property type="protein sequence ID" value="GGW85799.1"/>
    <property type="molecule type" value="Genomic_DNA"/>
</dbReference>
<comment type="caution">
    <text evidence="1">The sequence shown here is derived from an EMBL/GenBank/DDBJ whole genome shotgun (WGS) entry which is preliminary data.</text>
</comment>
<protein>
    <submittedName>
        <fullName evidence="1">Uncharacterized protein</fullName>
    </submittedName>
</protein>
<organism evidence="1 2">
    <name type="scientific">Alteromonas halophila</name>
    <dbReference type="NCBI Taxonomy" id="516698"/>
    <lineage>
        <taxon>Bacteria</taxon>
        <taxon>Pseudomonadati</taxon>
        <taxon>Pseudomonadota</taxon>
        <taxon>Gammaproteobacteria</taxon>
        <taxon>Alteromonadales</taxon>
        <taxon>Alteromonadaceae</taxon>
        <taxon>Alteromonas/Salinimonas group</taxon>
        <taxon>Alteromonas</taxon>
    </lineage>
</organism>
<evidence type="ECO:0000313" key="2">
    <source>
        <dbReference type="Proteomes" id="UP000631300"/>
    </source>
</evidence>
<accession>A0A918MYF2</accession>
<keyword evidence="2" id="KW-1185">Reference proteome</keyword>
<dbReference type="Proteomes" id="UP000631300">
    <property type="component" value="Unassembled WGS sequence"/>
</dbReference>
<name>A0A918MYF2_9ALTE</name>
<gene>
    <name evidence="1" type="ORF">GCM10007391_19250</name>
</gene>
<evidence type="ECO:0000313" key="1">
    <source>
        <dbReference type="EMBL" id="GGW85799.1"/>
    </source>
</evidence>
<reference evidence="1" key="2">
    <citation type="submission" date="2020-09" db="EMBL/GenBank/DDBJ databases">
        <authorList>
            <person name="Sun Q."/>
            <person name="Kim S."/>
        </authorList>
    </citation>
    <scope>NUCLEOTIDE SEQUENCE</scope>
    <source>
        <strain evidence="1">KCTC 22164</strain>
    </source>
</reference>
<dbReference type="AlphaFoldDB" id="A0A918MYF2"/>
<sequence>MWGEMLLDSKSNKPSWAEEKLSQIPNMVSEISRKITDFRQSYRELVINAEAFFEEYPTDYKKLTLLKHKVKTYQEQIDYIDNYRKEKGTFPAIKGHSSAKRYLSKLVAQQSASDMELRELETRLNTQSNNRYELLDHLTDHMLDLLSGERIFSQFLGTIALSTPSPKEKVRHIRNEKYKPIFITALTIALFEEVRTRHTFDSRFLHDELKKLFPSDKSYSLMADKLQQEREDSSAPEAMPGDIKLAYRENILKPLAKAALLQSIGMHSPEANDVLGHDRYRKLDQQERERLLSIADKKTSDYLKIGIGIPTMRFNSREERDAYLSHEKKQLAFILNTLKSTKYTGHELGDLLRIPMTYASFMLSTKQDFDYRQIYRAYDILEQGKADKAYNAVYVDCFLNMVGRFPLGSGIYVIQQESGEIERAIVSSLYPADPDEPTCKIITRRQIQFLSQAEVVVSKGSNLFFPESREASHYESEFFDARYKDEFTWNATDVWENQVPAIEFWKKDGTRRYNGSFNPDSY</sequence>
<proteinExistence type="predicted"/>